<gene>
    <name evidence="5" type="ordered locus">Theco_2466</name>
</gene>
<keyword evidence="2" id="KW-0479">Metal-binding</keyword>
<dbReference type="InterPro" id="IPR011234">
    <property type="entry name" value="Fumarylacetoacetase-like_C"/>
</dbReference>
<dbReference type="GO" id="GO:0044281">
    <property type="term" value="P:small molecule metabolic process"/>
    <property type="evidence" value="ECO:0007669"/>
    <property type="project" value="UniProtKB-ARBA"/>
</dbReference>
<dbReference type="Pfam" id="PF10370">
    <property type="entry name" value="Rv2993c-like_N"/>
    <property type="match status" value="1"/>
</dbReference>
<evidence type="ECO:0000256" key="1">
    <source>
        <dbReference type="ARBA" id="ARBA00010211"/>
    </source>
</evidence>
<evidence type="ECO:0000313" key="6">
    <source>
        <dbReference type="Proteomes" id="UP000010795"/>
    </source>
</evidence>
<keyword evidence="6" id="KW-1185">Reference proteome</keyword>
<organism evidence="5 6">
    <name type="scientific">Thermobacillus composti (strain DSM 18247 / JCM 13945 / KWC4)</name>
    <dbReference type="NCBI Taxonomy" id="717605"/>
    <lineage>
        <taxon>Bacteria</taxon>
        <taxon>Bacillati</taxon>
        <taxon>Bacillota</taxon>
        <taxon>Bacilli</taxon>
        <taxon>Bacillales</taxon>
        <taxon>Paenibacillaceae</taxon>
        <taxon>Thermobacillus</taxon>
    </lineage>
</organism>
<evidence type="ECO:0000259" key="4">
    <source>
        <dbReference type="Pfam" id="PF10370"/>
    </source>
</evidence>
<evidence type="ECO:0000256" key="2">
    <source>
        <dbReference type="ARBA" id="ARBA00022723"/>
    </source>
</evidence>
<dbReference type="Proteomes" id="UP000010795">
    <property type="component" value="Chromosome"/>
</dbReference>
<dbReference type="GO" id="GO:0046872">
    <property type="term" value="F:metal ion binding"/>
    <property type="evidence" value="ECO:0007669"/>
    <property type="project" value="UniProtKB-KW"/>
</dbReference>
<comment type="similarity">
    <text evidence="1">Belongs to the FAH family.</text>
</comment>
<accession>L0EFW3</accession>
<dbReference type="SUPFAM" id="SSF56529">
    <property type="entry name" value="FAH"/>
    <property type="match status" value="1"/>
</dbReference>
<dbReference type="InterPro" id="IPR051121">
    <property type="entry name" value="FAH"/>
</dbReference>
<dbReference type="InterPro" id="IPR036663">
    <property type="entry name" value="Fumarylacetoacetase_C_sf"/>
</dbReference>
<dbReference type="PANTHER" id="PTHR42796">
    <property type="entry name" value="FUMARYLACETOACETATE HYDROLASE DOMAIN-CONTAINING PROTEIN 2A-RELATED"/>
    <property type="match status" value="1"/>
</dbReference>
<dbReference type="Pfam" id="PF01557">
    <property type="entry name" value="FAA_hydrolase"/>
    <property type="match status" value="1"/>
</dbReference>
<evidence type="ECO:0000313" key="5">
    <source>
        <dbReference type="EMBL" id="AGA58571.1"/>
    </source>
</evidence>
<name>L0EFW3_THECK</name>
<dbReference type="Gene3D" id="3.90.850.10">
    <property type="entry name" value="Fumarylacetoacetase-like, C-terminal domain"/>
    <property type="match status" value="1"/>
</dbReference>
<dbReference type="PANTHER" id="PTHR42796:SF4">
    <property type="entry name" value="FUMARYLACETOACETATE HYDROLASE DOMAIN-CONTAINING PROTEIN 2A"/>
    <property type="match status" value="1"/>
</dbReference>
<reference evidence="6" key="1">
    <citation type="submission" date="2012-01" db="EMBL/GenBank/DDBJ databases">
        <title>Complete sequence of chromosome of Thermobacillus composti KWC4.</title>
        <authorList>
            <person name="Lucas S."/>
            <person name="Han J."/>
            <person name="Lapidus A."/>
            <person name="Cheng J.-F."/>
            <person name="Goodwin L."/>
            <person name="Pitluck S."/>
            <person name="Peters L."/>
            <person name="Ovchinnikova G."/>
            <person name="Teshima H."/>
            <person name="Detter J.C."/>
            <person name="Han C."/>
            <person name="Tapia R."/>
            <person name="Land M."/>
            <person name="Hauser L."/>
            <person name="Kyrpides N."/>
            <person name="Ivanova N."/>
            <person name="Pagani I."/>
            <person name="Anderson I."/>
            <person name="Woyke T."/>
        </authorList>
    </citation>
    <scope>NUCLEOTIDE SEQUENCE [LARGE SCALE GENOMIC DNA]</scope>
    <source>
        <strain evidence="6">DSM 18247 / JCM 13945 / KWC4</strain>
    </source>
</reference>
<evidence type="ECO:0000259" key="3">
    <source>
        <dbReference type="Pfam" id="PF01557"/>
    </source>
</evidence>
<dbReference type="GO" id="GO:0003824">
    <property type="term" value="F:catalytic activity"/>
    <property type="evidence" value="ECO:0007669"/>
    <property type="project" value="InterPro"/>
</dbReference>
<dbReference type="AlphaFoldDB" id="L0EFW3"/>
<dbReference type="EMBL" id="CP003255">
    <property type="protein sequence ID" value="AGA58571.1"/>
    <property type="molecule type" value="Genomic_DNA"/>
</dbReference>
<sequence>MRRNHSQLSKRRHFGGIFDPDGKIEAQGEGLIMKIARFIPLAEPESPARRGILEDGWLRELSGGLFDPPAFTGRRFGLADVRLLAPVMPRHIIGIGKNFAAAGEPKPPEPDMPILFFKPLGTVIGPGDPIMLPDGANRVKFESEVAVVIGRTARRIRPEDADGVIFGCTVANDVSALDFFHPEGHWTIGKAFDSFCPLGPVIDTAFDWRTARIRASVNGVPKQDGAMDEIIMPVDRQIAYISRFMTLQPGDVILTGTPAGADWVGDGDVVTCAVDGIGELTNPVAAPA</sequence>
<protein>
    <submittedName>
        <fullName evidence="5">2-keto-4-pentenoate hydratase/2-oxohepta-3-ene-1,7-dioic acid hydratase</fullName>
    </submittedName>
</protein>
<dbReference type="KEGG" id="tco:Theco_2466"/>
<dbReference type="STRING" id="717605.Theco_2466"/>
<feature type="domain" description="Fumarylacetoacetase-like C-terminal" evidence="3">
    <location>
        <begin position="92"/>
        <end position="284"/>
    </location>
</feature>
<dbReference type="Gene3D" id="2.30.30.370">
    <property type="entry name" value="FAH"/>
    <property type="match status" value="1"/>
</dbReference>
<dbReference type="HOGENOM" id="CLU_028458_4_2_9"/>
<feature type="domain" description="Rv2993c-like N-terminal" evidence="4">
    <location>
        <begin position="33"/>
        <end position="86"/>
    </location>
</feature>
<dbReference type="InterPro" id="IPR018833">
    <property type="entry name" value="Rv2993c-like_N"/>
</dbReference>
<dbReference type="eggNOG" id="COG0179">
    <property type="taxonomic scope" value="Bacteria"/>
</dbReference>
<proteinExistence type="inferred from homology"/>